<protein>
    <submittedName>
        <fullName evidence="2">Sarcosine oxidase subunit gamma</fullName>
    </submittedName>
</protein>
<dbReference type="SUPFAM" id="SSF103025">
    <property type="entry name" value="Folate-binding domain"/>
    <property type="match status" value="1"/>
</dbReference>
<dbReference type="Gene3D" id="3.30.70.1520">
    <property type="entry name" value="Heterotetrameric sarcosine oxidase"/>
    <property type="match status" value="1"/>
</dbReference>
<dbReference type="InterPro" id="IPR007375">
    <property type="entry name" value="SoxG"/>
</dbReference>
<dbReference type="EMBL" id="WIVE01000002">
    <property type="protein sequence ID" value="MQX35233.1"/>
    <property type="molecule type" value="Genomic_DNA"/>
</dbReference>
<evidence type="ECO:0000256" key="1">
    <source>
        <dbReference type="SAM" id="MobiDB-lite"/>
    </source>
</evidence>
<dbReference type="RefSeq" id="WP_153340510.1">
    <property type="nucleotide sequence ID" value="NZ_WIVE01000002.1"/>
</dbReference>
<comment type="caution">
    <text evidence="2">The sequence shown here is derived from an EMBL/GenBank/DDBJ whole genome shotgun (WGS) entry which is preliminary data.</text>
</comment>
<gene>
    <name evidence="2" type="ORF">GHC57_01735</name>
</gene>
<dbReference type="InterPro" id="IPR027266">
    <property type="entry name" value="TrmE/GcvT-like"/>
</dbReference>
<keyword evidence="3" id="KW-1185">Reference proteome</keyword>
<dbReference type="AlphaFoldDB" id="A0A7X1ZB18"/>
<accession>A0A7X1ZB18</accession>
<evidence type="ECO:0000313" key="3">
    <source>
        <dbReference type="Proteomes" id="UP000434582"/>
    </source>
</evidence>
<organism evidence="2 3">
    <name type="scientific">Roseospira navarrensis</name>
    <dbReference type="NCBI Taxonomy" id="140058"/>
    <lineage>
        <taxon>Bacteria</taxon>
        <taxon>Pseudomonadati</taxon>
        <taxon>Pseudomonadota</taxon>
        <taxon>Alphaproteobacteria</taxon>
        <taxon>Rhodospirillales</taxon>
        <taxon>Rhodospirillaceae</taxon>
        <taxon>Roseospira</taxon>
    </lineage>
</organism>
<feature type="region of interest" description="Disordered" evidence="1">
    <location>
        <begin position="1"/>
        <end position="21"/>
    </location>
</feature>
<dbReference type="Gene3D" id="3.30.1360.120">
    <property type="entry name" value="Probable tRNA modification gtpase trme, domain 1"/>
    <property type="match status" value="1"/>
</dbReference>
<proteinExistence type="predicted"/>
<dbReference type="OrthoDB" id="9814782at2"/>
<dbReference type="Pfam" id="PF04268">
    <property type="entry name" value="SoxG"/>
    <property type="match status" value="1"/>
</dbReference>
<dbReference type="Proteomes" id="UP000434582">
    <property type="component" value="Unassembled WGS sequence"/>
</dbReference>
<evidence type="ECO:0000313" key="2">
    <source>
        <dbReference type="EMBL" id="MQX35233.1"/>
    </source>
</evidence>
<name>A0A7X1ZB18_9PROT</name>
<sequence>MASPQLEPDAPKDGLEYGLGGPGGRWESPLYPLELAMARAGGPLVTLSSGAARTVLNLRATEGMLPEIGKAFGVQPPTAPNTWVASPDGRRLALWLGPDEWLLVAPDGSARALDQAIREAPVNDPWLSVSDLSHNYTVLVLAGPRARLVLSKGCPLDLHPRALKAGACVQTTLGRTRALLRVTVDGPEGGDAIEIWVRNSFARYTAAWLIDAMTGIDKEPSDF</sequence>
<reference evidence="2 3" key="1">
    <citation type="submission" date="2019-10" db="EMBL/GenBank/DDBJ databases">
        <title>Draft whole-genome sequence of the purple nonsulfur photosynthetic bacterium Roseospira navarrensis DSM 15114.</title>
        <authorList>
            <person name="Kyndt J.A."/>
            <person name="Meyer T.E."/>
        </authorList>
    </citation>
    <scope>NUCLEOTIDE SEQUENCE [LARGE SCALE GENOMIC DNA]</scope>
    <source>
        <strain evidence="2 3">DSM 15114</strain>
    </source>
</reference>